<organism evidence="2 3">
    <name type="scientific">Crotalaria pallida</name>
    <name type="common">Smooth rattlebox</name>
    <name type="synonym">Crotalaria striata</name>
    <dbReference type="NCBI Taxonomy" id="3830"/>
    <lineage>
        <taxon>Eukaryota</taxon>
        <taxon>Viridiplantae</taxon>
        <taxon>Streptophyta</taxon>
        <taxon>Embryophyta</taxon>
        <taxon>Tracheophyta</taxon>
        <taxon>Spermatophyta</taxon>
        <taxon>Magnoliopsida</taxon>
        <taxon>eudicotyledons</taxon>
        <taxon>Gunneridae</taxon>
        <taxon>Pentapetalae</taxon>
        <taxon>rosids</taxon>
        <taxon>fabids</taxon>
        <taxon>Fabales</taxon>
        <taxon>Fabaceae</taxon>
        <taxon>Papilionoideae</taxon>
        <taxon>50 kb inversion clade</taxon>
        <taxon>genistoids sensu lato</taxon>
        <taxon>core genistoids</taxon>
        <taxon>Crotalarieae</taxon>
        <taxon>Crotalaria</taxon>
    </lineage>
</organism>
<evidence type="ECO:0000313" key="3">
    <source>
        <dbReference type="Proteomes" id="UP001372338"/>
    </source>
</evidence>
<dbReference type="AlphaFoldDB" id="A0AAN9I0Y5"/>
<keyword evidence="3" id="KW-1185">Reference proteome</keyword>
<feature type="transmembrane region" description="Helical" evidence="1">
    <location>
        <begin position="33"/>
        <end position="52"/>
    </location>
</feature>
<sequence>MYRTLLFSVTLTTNTSANCVSISYKYKQITEVFLIAIYWFTYIHVFMQVHILHLDRMNMSTTFCSFLDKEHCSTLQLLKVSTESRYVASFSVIKYIGFSEVSSK</sequence>
<dbReference type="Proteomes" id="UP001372338">
    <property type="component" value="Unassembled WGS sequence"/>
</dbReference>
<dbReference type="EMBL" id="JAYWIO010000006">
    <property type="protein sequence ID" value="KAK7256586.1"/>
    <property type="molecule type" value="Genomic_DNA"/>
</dbReference>
<keyword evidence="1" id="KW-0812">Transmembrane</keyword>
<proteinExistence type="predicted"/>
<evidence type="ECO:0000313" key="2">
    <source>
        <dbReference type="EMBL" id="KAK7256586.1"/>
    </source>
</evidence>
<evidence type="ECO:0000256" key="1">
    <source>
        <dbReference type="SAM" id="Phobius"/>
    </source>
</evidence>
<gene>
    <name evidence="2" type="ORF">RIF29_30040</name>
</gene>
<protein>
    <submittedName>
        <fullName evidence="2">Uncharacterized protein</fullName>
    </submittedName>
</protein>
<keyword evidence="1" id="KW-0472">Membrane</keyword>
<keyword evidence="1" id="KW-1133">Transmembrane helix</keyword>
<reference evidence="2 3" key="1">
    <citation type="submission" date="2024-01" db="EMBL/GenBank/DDBJ databases">
        <title>The genomes of 5 underutilized Papilionoideae crops provide insights into root nodulation and disease resistanc.</title>
        <authorList>
            <person name="Yuan L."/>
        </authorList>
    </citation>
    <scope>NUCLEOTIDE SEQUENCE [LARGE SCALE GENOMIC DNA]</scope>
    <source>
        <strain evidence="2">ZHUSHIDOU_FW_LH</strain>
        <tissue evidence="2">Leaf</tissue>
    </source>
</reference>
<comment type="caution">
    <text evidence="2">The sequence shown here is derived from an EMBL/GenBank/DDBJ whole genome shotgun (WGS) entry which is preliminary data.</text>
</comment>
<name>A0AAN9I0Y5_CROPI</name>
<accession>A0AAN9I0Y5</accession>